<feature type="compositionally biased region" description="Basic residues" evidence="1">
    <location>
        <begin position="99"/>
        <end position="117"/>
    </location>
</feature>
<organism evidence="2 3">
    <name type="scientific">Caenorhabditis angaria</name>
    <dbReference type="NCBI Taxonomy" id="860376"/>
    <lineage>
        <taxon>Eukaryota</taxon>
        <taxon>Metazoa</taxon>
        <taxon>Ecdysozoa</taxon>
        <taxon>Nematoda</taxon>
        <taxon>Chromadorea</taxon>
        <taxon>Rhabditida</taxon>
        <taxon>Rhabditina</taxon>
        <taxon>Rhabditomorpha</taxon>
        <taxon>Rhabditoidea</taxon>
        <taxon>Rhabditidae</taxon>
        <taxon>Peloderinae</taxon>
        <taxon>Caenorhabditis</taxon>
    </lineage>
</organism>
<dbReference type="OrthoDB" id="5850145at2759"/>
<proteinExistence type="predicted"/>
<dbReference type="AlphaFoldDB" id="A0A9P1IZP3"/>
<keyword evidence="3" id="KW-1185">Reference proteome</keyword>
<sequence>MGARFSRNKIEEPQMFEHDEWGSDIDEQFCGPGKICGDDWTPLSLTPEPESELDLDARNDPEAITHQPLGTSYDSFILPEDPGFLESLEVQKEMIVPSKRSRKKKAKPKKPKKSKSKLNKIHVIIDIDNSQRIERTVDLTKDQNPIRTRHVSKTSKIHHIPVKILNKPVNISKTRGLQKIPKVLPPSPYKIRDQEDLTRPRFIQKHRSEIVYTRAVPPNRFRGMKIEPPDPFRIRRVS</sequence>
<name>A0A9P1IZP3_9PELO</name>
<feature type="compositionally biased region" description="Basic and acidic residues" evidence="1">
    <location>
        <begin position="8"/>
        <end position="21"/>
    </location>
</feature>
<protein>
    <submittedName>
        <fullName evidence="2">Uncharacterized protein</fullName>
    </submittedName>
</protein>
<comment type="caution">
    <text evidence="2">The sequence shown here is derived from an EMBL/GenBank/DDBJ whole genome shotgun (WGS) entry which is preliminary data.</text>
</comment>
<feature type="region of interest" description="Disordered" evidence="1">
    <location>
        <begin position="1"/>
        <end position="22"/>
    </location>
</feature>
<dbReference type="EMBL" id="CANHGI010000005">
    <property type="protein sequence ID" value="CAI5453082.1"/>
    <property type="molecule type" value="Genomic_DNA"/>
</dbReference>
<evidence type="ECO:0000313" key="2">
    <source>
        <dbReference type="EMBL" id="CAI5453082.1"/>
    </source>
</evidence>
<evidence type="ECO:0000256" key="1">
    <source>
        <dbReference type="SAM" id="MobiDB-lite"/>
    </source>
</evidence>
<feature type="region of interest" description="Disordered" evidence="1">
    <location>
        <begin position="95"/>
        <end position="117"/>
    </location>
</feature>
<accession>A0A9P1IZP3</accession>
<evidence type="ECO:0000313" key="3">
    <source>
        <dbReference type="Proteomes" id="UP001152747"/>
    </source>
</evidence>
<reference evidence="2" key="1">
    <citation type="submission" date="2022-11" db="EMBL/GenBank/DDBJ databases">
        <authorList>
            <person name="Kikuchi T."/>
        </authorList>
    </citation>
    <scope>NUCLEOTIDE SEQUENCE</scope>
    <source>
        <strain evidence="2">PS1010</strain>
    </source>
</reference>
<dbReference type="Proteomes" id="UP001152747">
    <property type="component" value="Unassembled WGS sequence"/>
</dbReference>
<gene>
    <name evidence="2" type="ORF">CAMP_LOCUS15719</name>
</gene>